<dbReference type="Pfam" id="PF00168">
    <property type="entry name" value="C2"/>
    <property type="match status" value="2"/>
</dbReference>
<dbReference type="InterPro" id="IPR035892">
    <property type="entry name" value="C2_domain_sf"/>
</dbReference>
<comment type="caution">
    <text evidence="5">The sequence shown here is derived from an EMBL/GenBank/DDBJ whole genome shotgun (WGS) entry which is preliminary data.</text>
</comment>
<dbReference type="InterPro" id="IPR052095">
    <property type="entry name" value="UNC-13_domain"/>
</dbReference>
<protein>
    <recommendedName>
        <fullName evidence="4">C2 domain-containing protein</fullName>
    </recommendedName>
</protein>
<dbReference type="EMBL" id="JAFNEN010000041">
    <property type="protein sequence ID" value="KAG8198250.1"/>
    <property type="molecule type" value="Genomic_DNA"/>
</dbReference>
<dbReference type="PROSITE" id="PS50004">
    <property type="entry name" value="C2"/>
    <property type="match status" value="1"/>
</dbReference>
<proteinExistence type="inferred from homology"/>
<reference evidence="5 6" key="1">
    <citation type="journal article" date="2022" name="Nat. Ecol. Evol.">
        <title>A masculinizing supergene underlies an exaggerated male reproductive morph in a spider.</title>
        <authorList>
            <person name="Hendrickx F."/>
            <person name="De Corte Z."/>
            <person name="Sonet G."/>
            <person name="Van Belleghem S.M."/>
            <person name="Kostlbacher S."/>
            <person name="Vangestel C."/>
        </authorList>
    </citation>
    <scope>NUCLEOTIDE SEQUENCE [LARGE SCALE GENOMIC DNA]</scope>
    <source>
        <strain evidence="5">W744_W776</strain>
    </source>
</reference>
<dbReference type="SUPFAM" id="SSF49562">
    <property type="entry name" value="C2 domain (Calcium/lipid-binding domain, CaLB)"/>
    <property type="match status" value="1"/>
</dbReference>
<evidence type="ECO:0000256" key="2">
    <source>
        <dbReference type="ARBA" id="ARBA00022483"/>
    </source>
</evidence>
<dbReference type="SMART" id="SM00239">
    <property type="entry name" value="C2"/>
    <property type="match status" value="1"/>
</dbReference>
<dbReference type="AlphaFoldDB" id="A0AAV6VP40"/>
<accession>A0AAV6VP40</accession>
<evidence type="ECO:0000256" key="3">
    <source>
        <dbReference type="SAM" id="MobiDB-lite"/>
    </source>
</evidence>
<keyword evidence="2" id="KW-0268">Exocytosis</keyword>
<keyword evidence="6" id="KW-1185">Reference proteome</keyword>
<evidence type="ECO:0000256" key="1">
    <source>
        <dbReference type="ARBA" id="ARBA00005823"/>
    </source>
</evidence>
<comment type="similarity">
    <text evidence="1">Belongs to the unc-13 family.</text>
</comment>
<gene>
    <name evidence="5" type="ORF">JTE90_021507</name>
</gene>
<dbReference type="PANTHER" id="PTHR45999:SF4">
    <property type="entry name" value="UNC-13-4A, ISOFORM B"/>
    <property type="match status" value="1"/>
</dbReference>
<dbReference type="GO" id="GO:0099503">
    <property type="term" value="C:secretory vesicle"/>
    <property type="evidence" value="ECO:0007669"/>
    <property type="project" value="TreeGrafter"/>
</dbReference>
<evidence type="ECO:0000313" key="6">
    <source>
        <dbReference type="Proteomes" id="UP000827092"/>
    </source>
</evidence>
<dbReference type="PANTHER" id="PTHR45999">
    <property type="entry name" value="UNC-13-4A, ISOFORM B"/>
    <property type="match status" value="1"/>
</dbReference>
<name>A0AAV6VP40_9ARAC</name>
<sequence length="582" mass="67390">MEGMQNFFDRIKGMSFLRRNEDSDAFPSLPLYEYFLQYENEWVQVCNENFFENFTVLSWRRENQRLQIIRREESEKDGLPPEEPPVPPQEIYRIDQALWENLYVEVLYTIKHKLGVNSSNYVAYTDDLYEYARETFNMSREEHEQFMVVAGDEMPPIPVLNVVVVEAHGLEAKVQRGDPKKATSDPYCMLGIQGESDHDYHDKKKYSGQADPEEGSSSAGGAALRGLKKFGASFKKRTPRSHRDPDVVPARQIRTTTVKPRTLTPKWREKFRLDIEDPKTDRLHLDVWDHDSDASVHETARRLNEVSSLRGLGRYFKDIAQSARPSNGDNNADDFLGSVNFPLEIVGSNGLDKWFALEGRNNRSNVQGKVHLKLQLGTREDRGVLTGNDNEREVLEHQQLIWVMVTHELQCFQGKPCQWAGDLPQQALTILHQHALQGDITDCQQAVCQWISYFRKHKEVVLDYSLLYQHLEEVNSTWEKNEETLSIEATESLSESFDEFIAHCLNLLSQHRTQFPANNTVSRHKLKFMLKCLNFLSGIECFRELFPFRTEIRIDVSSSLKKGTVDWLKEIRGVPEPRSIYI</sequence>
<organism evidence="5 6">
    <name type="scientific">Oedothorax gibbosus</name>
    <dbReference type="NCBI Taxonomy" id="931172"/>
    <lineage>
        <taxon>Eukaryota</taxon>
        <taxon>Metazoa</taxon>
        <taxon>Ecdysozoa</taxon>
        <taxon>Arthropoda</taxon>
        <taxon>Chelicerata</taxon>
        <taxon>Arachnida</taxon>
        <taxon>Araneae</taxon>
        <taxon>Araneomorphae</taxon>
        <taxon>Entelegynae</taxon>
        <taxon>Araneoidea</taxon>
        <taxon>Linyphiidae</taxon>
        <taxon>Erigoninae</taxon>
        <taxon>Oedothorax</taxon>
    </lineage>
</organism>
<dbReference type="Proteomes" id="UP000827092">
    <property type="component" value="Unassembled WGS sequence"/>
</dbReference>
<feature type="region of interest" description="Disordered" evidence="3">
    <location>
        <begin position="193"/>
        <end position="221"/>
    </location>
</feature>
<dbReference type="InterPro" id="IPR000008">
    <property type="entry name" value="C2_dom"/>
</dbReference>
<evidence type="ECO:0000313" key="5">
    <source>
        <dbReference type="EMBL" id="KAG8198250.1"/>
    </source>
</evidence>
<dbReference type="Gene3D" id="2.60.40.150">
    <property type="entry name" value="C2 domain"/>
    <property type="match status" value="1"/>
</dbReference>
<dbReference type="GO" id="GO:0006887">
    <property type="term" value="P:exocytosis"/>
    <property type="evidence" value="ECO:0007669"/>
    <property type="project" value="UniProtKB-KW"/>
</dbReference>
<evidence type="ECO:0000259" key="4">
    <source>
        <dbReference type="PROSITE" id="PS50004"/>
    </source>
</evidence>
<feature type="domain" description="C2" evidence="4">
    <location>
        <begin position="140"/>
        <end position="323"/>
    </location>
</feature>